<gene>
    <name evidence="1" type="ORF">RhiirA4_461528</name>
</gene>
<dbReference type="AlphaFoldDB" id="A0A2I1GJ13"/>
<keyword evidence="2" id="KW-1185">Reference proteome</keyword>
<evidence type="ECO:0000313" key="1">
    <source>
        <dbReference type="EMBL" id="PKY46618.1"/>
    </source>
</evidence>
<proteinExistence type="predicted"/>
<reference evidence="1 2" key="1">
    <citation type="submission" date="2015-10" db="EMBL/GenBank/DDBJ databases">
        <title>Genome analyses suggest a sexual origin of heterokaryosis in a supposedly ancient asexual fungus.</title>
        <authorList>
            <person name="Ropars J."/>
            <person name="Sedzielewska K."/>
            <person name="Noel J."/>
            <person name="Charron P."/>
            <person name="Farinelli L."/>
            <person name="Marton T."/>
            <person name="Kruger M."/>
            <person name="Pelin A."/>
            <person name="Brachmann A."/>
            <person name="Corradi N."/>
        </authorList>
    </citation>
    <scope>NUCLEOTIDE SEQUENCE [LARGE SCALE GENOMIC DNA]</scope>
    <source>
        <strain evidence="1 2">A4</strain>
    </source>
</reference>
<organism evidence="1 2">
    <name type="scientific">Rhizophagus irregularis</name>
    <dbReference type="NCBI Taxonomy" id="588596"/>
    <lineage>
        <taxon>Eukaryota</taxon>
        <taxon>Fungi</taxon>
        <taxon>Fungi incertae sedis</taxon>
        <taxon>Mucoromycota</taxon>
        <taxon>Glomeromycotina</taxon>
        <taxon>Glomeromycetes</taxon>
        <taxon>Glomerales</taxon>
        <taxon>Glomeraceae</taxon>
        <taxon>Rhizophagus</taxon>
    </lineage>
</organism>
<dbReference type="EMBL" id="LLXI01000467">
    <property type="protein sequence ID" value="PKY46618.1"/>
    <property type="molecule type" value="Genomic_DNA"/>
</dbReference>
<evidence type="ECO:0000313" key="2">
    <source>
        <dbReference type="Proteomes" id="UP000234323"/>
    </source>
</evidence>
<dbReference type="Proteomes" id="UP000234323">
    <property type="component" value="Unassembled WGS sequence"/>
</dbReference>
<name>A0A2I1GJ13_9GLOM</name>
<protein>
    <submittedName>
        <fullName evidence="1">Uncharacterized protein</fullName>
    </submittedName>
</protein>
<accession>A0A2I1GJ13</accession>
<sequence length="96" mass="11104">MLTEQRLQSDSYNFPGVIILFIEELIKKFKSQGGEQQLKRFGTIKVILKRLEDVENAKSHLAISNKQAEIVRCYSLTLNPPNGNYMLIMMKMEIDL</sequence>
<comment type="caution">
    <text evidence="1">The sequence shown here is derived from an EMBL/GenBank/DDBJ whole genome shotgun (WGS) entry which is preliminary data.</text>
</comment>